<name>A0AB39TAF9_9ACTN</name>
<evidence type="ECO:0000259" key="3">
    <source>
        <dbReference type="PROSITE" id="PS50977"/>
    </source>
</evidence>
<protein>
    <submittedName>
        <fullName evidence="4">TetR/AcrR family transcriptional regulator</fullName>
    </submittedName>
</protein>
<dbReference type="InterPro" id="IPR009057">
    <property type="entry name" value="Homeodomain-like_sf"/>
</dbReference>
<dbReference type="PANTHER" id="PTHR30055">
    <property type="entry name" value="HTH-TYPE TRANSCRIPTIONAL REGULATOR RUTR"/>
    <property type="match status" value="1"/>
</dbReference>
<organism evidence="4">
    <name type="scientific">Streptomyces sp. Y1</name>
    <dbReference type="NCBI Taxonomy" id="3238634"/>
    <lineage>
        <taxon>Bacteria</taxon>
        <taxon>Bacillati</taxon>
        <taxon>Actinomycetota</taxon>
        <taxon>Actinomycetes</taxon>
        <taxon>Kitasatosporales</taxon>
        <taxon>Streptomycetaceae</taxon>
        <taxon>Streptomyces</taxon>
    </lineage>
</organism>
<dbReference type="RefSeq" id="WP_369182023.1">
    <property type="nucleotide sequence ID" value="NZ_CP163445.1"/>
</dbReference>
<dbReference type="InterPro" id="IPR001647">
    <property type="entry name" value="HTH_TetR"/>
</dbReference>
<dbReference type="Gene3D" id="1.10.357.10">
    <property type="entry name" value="Tetracycline Repressor, domain 2"/>
    <property type="match status" value="1"/>
</dbReference>
<gene>
    <name evidence="4" type="ORF">AB2U05_00205</name>
</gene>
<sequence>MNAREPGLREQRKARVRRSIQDHALALFVERGFDGTTVADVARAAEVSSVTVFRHFPTKEDLVFSGEFDPVLAQRAAARPAAEGPMRRIAGALVESMQEATEAQRRMLLTRTRLGNVTPALRARNLHNHYLIQRAFVSALRSEGAGPEEEFRLTVAAGACLAAAGAALVHWAEEYGLSDPVELVGRALAIVTAGADSADSVDGVQA</sequence>
<feature type="domain" description="HTH tetR-type" evidence="3">
    <location>
        <begin position="14"/>
        <end position="74"/>
    </location>
</feature>
<feature type="DNA-binding region" description="H-T-H motif" evidence="2">
    <location>
        <begin position="37"/>
        <end position="56"/>
    </location>
</feature>
<dbReference type="GO" id="GO:0000976">
    <property type="term" value="F:transcription cis-regulatory region binding"/>
    <property type="evidence" value="ECO:0007669"/>
    <property type="project" value="TreeGrafter"/>
</dbReference>
<evidence type="ECO:0000313" key="4">
    <source>
        <dbReference type="EMBL" id="XDQ77012.1"/>
    </source>
</evidence>
<dbReference type="Gene3D" id="1.10.10.60">
    <property type="entry name" value="Homeodomain-like"/>
    <property type="match status" value="1"/>
</dbReference>
<dbReference type="AlphaFoldDB" id="A0AB39TAF9"/>
<keyword evidence="1 2" id="KW-0238">DNA-binding</keyword>
<dbReference type="InterPro" id="IPR050109">
    <property type="entry name" value="HTH-type_TetR-like_transc_reg"/>
</dbReference>
<dbReference type="EMBL" id="CP163445">
    <property type="protein sequence ID" value="XDQ77012.1"/>
    <property type="molecule type" value="Genomic_DNA"/>
</dbReference>
<dbReference type="PROSITE" id="PS50977">
    <property type="entry name" value="HTH_TETR_2"/>
    <property type="match status" value="1"/>
</dbReference>
<accession>A0AB39TAF9</accession>
<dbReference type="InterPro" id="IPR041347">
    <property type="entry name" value="MftR_C"/>
</dbReference>
<proteinExistence type="predicted"/>
<dbReference type="PRINTS" id="PR00455">
    <property type="entry name" value="HTHTETR"/>
</dbReference>
<dbReference type="SUPFAM" id="SSF46689">
    <property type="entry name" value="Homeodomain-like"/>
    <property type="match status" value="1"/>
</dbReference>
<dbReference type="Pfam" id="PF17754">
    <property type="entry name" value="TetR_C_14"/>
    <property type="match status" value="1"/>
</dbReference>
<dbReference type="PANTHER" id="PTHR30055:SF226">
    <property type="entry name" value="HTH-TYPE TRANSCRIPTIONAL REGULATOR PKSA"/>
    <property type="match status" value="1"/>
</dbReference>
<dbReference type="Pfam" id="PF00440">
    <property type="entry name" value="TetR_N"/>
    <property type="match status" value="1"/>
</dbReference>
<reference evidence="4" key="1">
    <citation type="submission" date="2024-07" db="EMBL/GenBank/DDBJ databases">
        <authorList>
            <person name="Yu S.T."/>
        </authorList>
    </citation>
    <scope>NUCLEOTIDE SEQUENCE</scope>
    <source>
        <strain evidence="4">Y1</strain>
    </source>
</reference>
<dbReference type="GO" id="GO:0003700">
    <property type="term" value="F:DNA-binding transcription factor activity"/>
    <property type="evidence" value="ECO:0007669"/>
    <property type="project" value="TreeGrafter"/>
</dbReference>
<evidence type="ECO:0000256" key="1">
    <source>
        <dbReference type="ARBA" id="ARBA00023125"/>
    </source>
</evidence>
<evidence type="ECO:0000256" key="2">
    <source>
        <dbReference type="PROSITE-ProRule" id="PRU00335"/>
    </source>
</evidence>